<organism evidence="1 2">
    <name type="scientific">Hornefia porci</name>
    <dbReference type="NCBI Taxonomy" id="2652292"/>
    <lineage>
        <taxon>Bacteria</taxon>
        <taxon>Bacillati</taxon>
        <taxon>Bacillota</taxon>
        <taxon>Clostridia</taxon>
        <taxon>Peptostreptococcales</taxon>
        <taxon>Anaerovoracaceae</taxon>
        <taxon>Hornefia</taxon>
    </lineage>
</organism>
<dbReference type="AlphaFoldDB" id="A0A1Q9JGC2"/>
<proteinExistence type="predicted"/>
<dbReference type="Proteomes" id="UP000187404">
    <property type="component" value="Unassembled WGS sequence"/>
</dbReference>
<dbReference type="NCBIfam" id="TIGR01603">
    <property type="entry name" value="maj_tail_phi13"/>
    <property type="match status" value="1"/>
</dbReference>
<dbReference type="STRING" id="1261640.BHK98_03885"/>
<dbReference type="OrthoDB" id="9780018at2"/>
<keyword evidence="2" id="KW-1185">Reference proteome</keyword>
<accession>A0A1Q9JGC2</accession>
<reference evidence="1 2" key="1">
    <citation type="journal article" date="2016" name="Appl. Environ. Microbiol.">
        <title>Function and Phylogeny of Bacterial Butyryl Coenzyme A:Acetate Transferases and Their Diversity in the Proximal Colon of Swine.</title>
        <authorList>
            <person name="Trachsel J."/>
            <person name="Bayles D.O."/>
            <person name="Looft T."/>
            <person name="Levine U.Y."/>
            <person name="Allen H.K."/>
        </authorList>
    </citation>
    <scope>NUCLEOTIDE SEQUENCE [LARGE SCALE GENOMIC DNA]</scope>
    <source>
        <strain evidence="1 2">68-3-10</strain>
    </source>
</reference>
<sequence length="192" mass="20806">MASSDKNRVEFGFKNLHFAKYTYDPSNSESPVTIGTPIHVPGAVNFSPETDSSTDDFYADDGAYFSAITDGLESGDLEVAHFTDEWKTTFGGYVKTSDGALATVKNPSRPAFCLIMESDGDAQKSRHIWYNCTCGPIKREYATKEGSTEVKTETTPISCTGDTVTGIRHATYHPGDTGYDTLFTAPTAPKLG</sequence>
<comment type="caution">
    <text evidence="1">The sequence shown here is derived from an EMBL/GenBank/DDBJ whole genome shotgun (WGS) entry which is preliminary data.</text>
</comment>
<protein>
    <submittedName>
        <fullName evidence="1">Uncharacterized protein</fullName>
    </submittedName>
</protein>
<gene>
    <name evidence="1" type="ORF">BHK98_03885</name>
</gene>
<dbReference type="InterPro" id="IPR006490">
    <property type="entry name" value="Maj_tail_phi13"/>
</dbReference>
<dbReference type="RefSeq" id="WP_075712274.1">
    <property type="nucleotide sequence ID" value="NZ_MJIE01000001.1"/>
</dbReference>
<evidence type="ECO:0000313" key="1">
    <source>
        <dbReference type="EMBL" id="OLR55280.1"/>
    </source>
</evidence>
<name>A0A1Q9JGC2_9FIRM</name>
<evidence type="ECO:0000313" key="2">
    <source>
        <dbReference type="Proteomes" id="UP000187404"/>
    </source>
</evidence>
<dbReference type="EMBL" id="MJIE01000001">
    <property type="protein sequence ID" value="OLR55280.1"/>
    <property type="molecule type" value="Genomic_DNA"/>
</dbReference>